<proteinExistence type="inferred from homology"/>
<comment type="similarity">
    <text evidence="1">Belongs to the UDP-N-acetylglucosamine 2-epimerase family.</text>
</comment>
<evidence type="ECO:0000256" key="1">
    <source>
        <dbReference type="RuleBase" id="RU003513"/>
    </source>
</evidence>
<dbReference type="NCBIfam" id="TIGR00236">
    <property type="entry name" value="wecB"/>
    <property type="match status" value="1"/>
</dbReference>
<evidence type="ECO:0000259" key="2">
    <source>
        <dbReference type="Pfam" id="PF02350"/>
    </source>
</evidence>
<dbReference type="AlphaFoldDB" id="A0A6B3LZN3"/>
<keyword evidence="4" id="KW-1185">Reference proteome</keyword>
<dbReference type="RefSeq" id="WP_163915778.1">
    <property type="nucleotide sequence ID" value="NZ_JAAGWD010000006.1"/>
</dbReference>
<sequence length="365" mass="40888">MKNILIVVGTRPNFIKITRFKAVVTAKYADAINIKIAHTGQHFDHKMADVFFQQLNIYPDFFLDIPAASANTQMGEIMIRLEKVISDFRPDLMLVVGDVNSTFAAALTGNKLGIKIAHLESGLRSFDREMPEEINRILTDEISDFYFVTEASGVKNLEIEGKPKEAIHFVGNTMIDTLVAFEDEINKSTILEDLALLPRSYVLMTMHRPSNVDEPAGLNKLVQLLDRLTVDLKVVFPIHPRTVKKLKESDLYASIESNSNIIILEPLDYFSFQKLIANCFAVVTDSGGIQEETTFKQVPCFTLRANTERPSTIEIGSNILLDFEVDEVMKAVNDISSGNHKKGSVPPLWDGKSTERIVEILNTVI</sequence>
<protein>
    <submittedName>
        <fullName evidence="3">UDP-N-acetylglucosamine 2-epimerase (Non-hydrolyzing)</fullName>
        <ecNumber evidence="3">5.1.3.14</ecNumber>
    </submittedName>
</protein>
<feature type="domain" description="UDP-N-acetylglucosamine 2-epimerase" evidence="2">
    <location>
        <begin position="31"/>
        <end position="361"/>
    </location>
</feature>
<comment type="caution">
    <text evidence="3">The sequence shown here is derived from an EMBL/GenBank/DDBJ whole genome shotgun (WGS) entry which is preliminary data.</text>
</comment>
<dbReference type="InterPro" id="IPR029767">
    <property type="entry name" value="WecB-like"/>
</dbReference>
<dbReference type="EMBL" id="JAAGWD010000006">
    <property type="protein sequence ID" value="NEM98891.1"/>
    <property type="molecule type" value="Genomic_DNA"/>
</dbReference>
<dbReference type="PANTHER" id="PTHR43174">
    <property type="entry name" value="UDP-N-ACETYLGLUCOSAMINE 2-EPIMERASE"/>
    <property type="match status" value="1"/>
</dbReference>
<evidence type="ECO:0000313" key="4">
    <source>
        <dbReference type="Proteomes" id="UP000474777"/>
    </source>
</evidence>
<dbReference type="EC" id="5.1.3.14" evidence="3"/>
<reference evidence="3 4" key="1">
    <citation type="submission" date="2020-02" db="EMBL/GenBank/DDBJ databases">
        <authorList>
            <person name="Kim M.K."/>
        </authorList>
    </citation>
    <scope>NUCLEOTIDE SEQUENCE [LARGE SCALE GENOMIC DNA]</scope>
    <source>
        <strain evidence="3 4">BT327</strain>
    </source>
</reference>
<evidence type="ECO:0000313" key="3">
    <source>
        <dbReference type="EMBL" id="NEM98891.1"/>
    </source>
</evidence>
<keyword evidence="1 3" id="KW-0413">Isomerase</keyword>
<dbReference type="InterPro" id="IPR003331">
    <property type="entry name" value="UDP_GlcNAc_Epimerase_2_dom"/>
</dbReference>
<name>A0A6B3LZN3_9BACT</name>
<accession>A0A6B3LZN3</accession>
<dbReference type="Gene3D" id="3.40.50.2000">
    <property type="entry name" value="Glycogen Phosphorylase B"/>
    <property type="match status" value="2"/>
</dbReference>
<dbReference type="Proteomes" id="UP000474777">
    <property type="component" value="Unassembled WGS sequence"/>
</dbReference>
<organism evidence="3 4">
    <name type="scientific">Pontibacter burrus</name>
    <dbReference type="NCBI Taxonomy" id="2704466"/>
    <lineage>
        <taxon>Bacteria</taxon>
        <taxon>Pseudomonadati</taxon>
        <taxon>Bacteroidota</taxon>
        <taxon>Cytophagia</taxon>
        <taxon>Cytophagales</taxon>
        <taxon>Hymenobacteraceae</taxon>
        <taxon>Pontibacter</taxon>
    </lineage>
</organism>
<dbReference type="GO" id="GO:0008761">
    <property type="term" value="F:UDP-N-acetylglucosamine 2-epimerase activity"/>
    <property type="evidence" value="ECO:0007669"/>
    <property type="project" value="UniProtKB-EC"/>
</dbReference>
<dbReference type="PANTHER" id="PTHR43174:SF1">
    <property type="entry name" value="UDP-N-ACETYLGLUCOSAMINE 2-EPIMERASE"/>
    <property type="match status" value="1"/>
</dbReference>
<dbReference type="CDD" id="cd03786">
    <property type="entry name" value="GTB_UDP-GlcNAc_2-Epimerase"/>
    <property type="match status" value="1"/>
</dbReference>
<dbReference type="Pfam" id="PF02350">
    <property type="entry name" value="Epimerase_2"/>
    <property type="match status" value="1"/>
</dbReference>
<gene>
    <name evidence="3" type="primary">wecB</name>
    <name evidence="3" type="ORF">GXP69_14405</name>
</gene>
<dbReference type="SUPFAM" id="SSF53756">
    <property type="entry name" value="UDP-Glycosyltransferase/glycogen phosphorylase"/>
    <property type="match status" value="1"/>
</dbReference>